<dbReference type="EMBL" id="WLYX01000001">
    <property type="protein sequence ID" value="MTD32312.1"/>
    <property type="molecule type" value="Genomic_DNA"/>
</dbReference>
<accession>A0A844G946</accession>
<comment type="caution">
    <text evidence="1">The sequence shown here is derived from an EMBL/GenBank/DDBJ whole genome shotgun (WGS) entry which is preliminary data.</text>
</comment>
<organism evidence="1 2">
    <name type="scientific">Paludibacterium denitrificans</name>
    <dbReference type="NCBI Taxonomy" id="2675226"/>
    <lineage>
        <taxon>Bacteria</taxon>
        <taxon>Pseudomonadati</taxon>
        <taxon>Pseudomonadota</taxon>
        <taxon>Betaproteobacteria</taxon>
        <taxon>Neisseriales</taxon>
        <taxon>Chromobacteriaceae</taxon>
        <taxon>Paludibacterium</taxon>
    </lineage>
</organism>
<dbReference type="NCBIfam" id="NF040826">
    <property type="entry name" value="lxa_BCAM0308"/>
    <property type="match status" value="1"/>
</dbReference>
<gene>
    <name evidence="1" type="ORF">GKE73_00370</name>
</gene>
<dbReference type="AlphaFoldDB" id="A0A844G946"/>
<proteinExistence type="predicted"/>
<name>A0A844G946_9NEIS</name>
<evidence type="ECO:0000313" key="1">
    <source>
        <dbReference type="EMBL" id="MTD32312.1"/>
    </source>
</evidence>
<sequence>MTSRIPPAGFQSIRRDQLRPEREHDSYKLQRKLPEPAVCPDCGAVYHAGHWQWKERPADATEVVCAACHRIRDHFPAGFVHIEGPFFQGHRDEVTSLLQHHESHAKAEHPQERIIAIEDTPDGALVTTTDIHLARNLGEALHDAYQGELEFHYNDAEKLLRVHWWR</sequence>
<dbReference type="Proteomes" id="UP000446658">
    <property type="component" value="Unassembled WGS sequence"/>
</dbReference>
<dbReference type="InterPro" id="IPR047706">
    <property type="entry name" value="BCAM0308-like"/>
</dbReference>
<protein>
    <submittedName>
        <fullName evidence="1">ATPase</fullName>
    </submittedName>
</protein>
<reference evidence="1 2" key="1">
    <citation type="submission" date="2019-11" db="EMBL/GenBank/DDBJ databases">
        <title>Draft genome sequence of Paludibacterium sp. dN18-1.</title>
        <authorList>
            <person name="Im W.-T."/>
        </authorList>
    </citation>
    <scope>NUCLEOTIDE SEQUENCE [LARGE SCALE GENOMIC DNA]</scope>
    <source>
        <strain evidence="2">dN 18-1</strain>
    </source>
</reference>
<evidence type="ECO:0000313" key="2">
    <source>
        <dbReference type="Proteomes" id="UP000446658"/>
    </source>
</evidence>
<dbReference type="RefSeq" id="WP_230368662.1">
    <property type="nucleotide sequence ID" value="NZ_WLYX01000001.1"/>
</dbReference>
<keyword evidence="2" id="KW-1185">Reference proteome</keyword>